<dbReference type="Proteomes" id="UP000242450">
    <property type="component" value="Chromosome 29"/>
</dbReference>
<feature type="region of interest" description="Disordered" evidence="1">
    <location>
        <begin position="1"/>
        <end position="85"/>
    </location>
</feature>
<organism evidence="2 3">
    <name type="scientific">Cervus elaphus hippelaphus</name>
    <name type="common">European red deer</name>
    <dbReference type="NCBI Taxonomy" id="46360"/>
    <lineage>
        <taxon>Eukaryota</taxon>
        <taxon>Metazoa</taxon>
        <taxon>Chordata</taxon>
        <taxon>Craniata</taxon>
        <taxon>Vertebrata</taxon>
        <taxon>Euteleostomi</taxon>
        <taxon>Mammalia</taxon>
        <taxon>Eutheria</taxon>
        <taxon>Laurasiatheria</taxon>
        <taxon>Artiodactyla</taxon>
        <taxon>Ruminantia</taxon>
        <taxon>Pecora</taxon>
        <taxon>Cervidae</taxon>
        <taxon>Cervinae</taxon>
        <taxon>Cervus</taxon>
    </lineage>
</organism>
<evidence type="ECO:0000256" key="1">
    <source>
        <dbReference type="SAM" id="MobiDB-lite"/>
    </source>
</evidence>
<dbReference type="AlphaFoldDB" id="A0A212C5A2"/>
<feature type="compositionally biased region" description="Basic and acidic residues" evidence="1">
    <location>
        <begin position="70"/>
        <end position="85"/>
    </location>
</feature>
<evidence type="ECO:0000313" key="3">
    <source>
        <dbReference type="Proteomes" id="UP000242450"/>
    </source>
</evidence>
<accession>A0A212C5A2</accession>
<protein>
    <submittedName>
        <fullName evidence="2">Uncharacterized protein</fullName>
    </submittedName>
</protein>
<comment type="caution">
    <text evidence="2">The sequence shown here is derived from an EMBL/GenBank/DDBJ whole genome shotgun (WGS) entry which is preliminary data.</text>
</comment>
<gene>
    <name evidence="2" type="ORF">Celaphus_00018157</name>
</gene>
<feature type="compositionally biased region" description="Low complexity" evidence="1">
    <location>
        <begin position="45"/>
        <end position="56"/>
    </location>
</feature>
<sequence length="85" mass="8643">KPAEAPPVSGPESGLSPAADREAAGVHPARGVNGVVNGRADGGTALPSPSALLSPAKEPPPLLAKPKLRSPPEMRDRSQHLREAT</sequence>
<keyword evidence="3" id="KW-1185">Reference proteome</keyword>
<dbReference type="EMBL" id="MKHE01000029">
    <property type="protein sequence ID" value="OWK01169.1"/>
    <property type="molecule type" value="Genomic_DNA"/>
</dbReference>
<feature type="non-terminal residue" evidence="2">
    <location>
        <position position="1"/>
    </location>
</feature>
<reference evidence="2 3" key="1">
    <citation type="journal article" date="2018" name="Mol. Genet. Genomics">
        <title>The red deer Cervus elaphus genome CerEla1.0: sequencing, annotating, genes, and chromosomes.</title>
        <authorList>
            <person name="Bana N.A."/>
            <person name="Nyiri A."/>
            <person name="Nagy J."/>
            <person name="Frank K."/>
            <person name="Nagy T."/>
            <person name="Steger V."/>
            <person name="Schiller M."/>
            <person name="Lakatos P."/>
            <person name="Sugar L."/>
            <person name="Horn P."/>
            <person name="Barta E."/>
            <person name="Orosz L."/>
        </authorList>
    </citation>
    <scope>NUCLEOTIDE SEQUENCE [LARGE SCALE GENOMIC DNA]</scope>
    <source>
        <strain evidence="2">Hungarian</strain>
    </source>
</reference>
<proteinExistence type="predicted"/>
<name>A0A212C5A2_CEREH</name>
<evidence type="ECO:0000313" key="2">
    <source>
        <dbReference type="EMBL" id="OWK01169.1"/>
    </source>
</evidence>